<evidence type="ECO:0000256" key="2">
    <source>
        <dbReference type="ARBA" id="ARBA00022801"/>
    </source>
</evidence>
<dbReference type="GO" id="GO:0003676">
    <property type="term" value="F:nucleic acid binding"/>
    <property type="evidence" value="ECO:0007669"/>
    <property type="project" value="InterPro"/>
</dbReference>
<dbReference type="PANTHER" id="PTHR30231:SF4">
    <property type="entry name" value="PROTEIN NEN2"/>
    <property type="match status" value="1"/>
</dbReference>
<dbReference type="EMBL" id="AY566821">
    <property type="protein sequence ID" value="AAS90610.1"/>
    <property type="molecule type" value="Genomic_DNA"/>
</dbReference>
<evidence type="ECO:0000259" key="4">
    <source>
        <dbReference type="SMART" id="SM00479"/>
    </source>
</evidence>
<dbReference type="SUPFAM" id="SSF53098">
    <property type="entry name" value="Ribonuclease H-like"/>
    <property type="match status" value="1"/>
</dbReference>
<dbReference type="PANTHER" id="PTHR30231">
    <property type="entry name" value="DNA POLYMERASE III SUBUNIT EPSILON"/>
    <property type="match status" value="1"/>
</dbReference>
<keyword evidence="2" id="KW-0378">Hydrolase</keyword>
<dbReference type="Gene3D" id="3.30.420.10">
    <property type="entry name" value="Ribonuclease H-like superfamily/Ribonuclease H"/>
    <property type="match status" value="1"/>
</dbReference>
<dbReference type="SMART" id="SM00479">
    <property type="entry name" value="EXOIII"/>
    <property type="match status" value="1"/>
</dbReference>
<accession>Q6Q234</accession>
<dbReference type="Pfam" id="PF00929">
    <property type="entry name" value="RNase_T"/>
    <property type="match status" value="1"/>
</dbReference>
<evidence type="ECO:0000313" key="5">
    <source>
        <dbReference type="EMBL" id="AAS90610.1"/>
    </source>
</evidence>
<dbReference type="AlphaFoldDB" id="Q6Q234"/>
<organism evidence="5">
    <name type="scientific">uncultured soil bacterium</name>
    <dbReference type="NCBI Taxonomy" id="164851"/>
    <lineage>
        <taxon>Bacteria</taxon>
        <taxon>environmental samples</taxon>
    </lineage>
</organism>
<name>Q6Q234_9BACT</name>
<sequence length="195" mass="21731">MAVGHYNPRDKDKMQQWAHNLMHGDFVVLDTETTGLGPTDEVVQIGIIDSKGRTVLNTMVRPTRPVPSVVTRIHGLTNEKLAEASPFSDLYVSLSSILAGVTVIAYNMDFDWRMLVQSAGLYGLPAFRTGDRQCAMKAYAQGHGMFDLKRRTYAYHKLGEACRHQKIPVVQAHDALSDARMTLALVRKMAEFHSA</sequence>
<dbReference type="InterPro" id="IPR012337">
    <property type="entry name" value="RNaseH-like_sf"/>
</dbReference>
<proteinExistence type="predicted"/>
<feature type="domain" description="Exonuclease" evidence="4">
    <location>
        <begin position="25"/>
        <end position="195"/>
    </location>
</feature>
<keyword evidence="1" id="KW-0540">Nuclease</keyword>
<dbReference type="CDD" id="cd06127">
    <property type="entry name" value="DEDDh"/>
    <property type="match status" value="1"/>
</dbReference>
<reference evidence="5" key="1">
    <citation type="journal article" date="2004" name="Environ. Microbiol.">
        <title>Uncultured soil bacteria are a reservoir of new antibiotic resistance genes.</title>
        <authorList>
            <person name="Riesenfeld C.S."/>
            <person name="Goodman R.M."/>
            <person name="Handelsman J."/>
        </authorList>
    </citation>
    <scope>NUCLEOTIDE SEQUENCE</scope>
</reference>
<dbReference type="InterPro" id="IPR013520">
    <property type="entry name" value="Ribonucl_H"/>
</dbReference>
<dbReference type="InterPro" id="IPR036397">
    <property type="entry name" value="RNaseH_sf"/>
</dbReference>
<evidence type="ECO:0000256" key="3">
    <source>
        <dbReference type="ARBA" id="ARBA00022839"/>
    </source>
</evidence>
<evidence type="ECO:0000256" key="1">
    <source>
        <dbReference type="ARBA" id="ARBA00022722"/>
    </source>
</evidence>
<dbReference type="GO" id="GO:0008408">
    <property type="term" value="F:3'-5' exonuclease activity"/>
    <property type="evidence" value="ECO:0007669"/>
    <property type="project" value="TreeGrafter"/>
</dbReference>
<protein>
    <recommendedName>
        <fullName evidence="4">Exonuclease domain-containing protein</fullName>
    </recommendedName>
</protein>
<keyword evidence="3" id="KW-0269">Exonuclease</keyword>